<evidence type="ECO:0000313" key="1">
    <source>
        <dbReference type="EMBL" id="EDK89463.1"/>
    </source>
</evidence>
<dbReference type="HOGENOM" id="CLU_147810_3_1_0"/>
<reference evidence="1" key="2">
    <citation type="submission" date="2007-05" db="EMBL/GenBank/DDBJ databases">
        <title>Genome sequence of Fusobacterium nucleatum subspecies polymorphum - a genetically tractable Fusobacterium.</title>
        <authorList>
            <person name="Karpathy S.E."/>
            <person name="Xiang Q."/>
            <person name="Gioia J."/>
            <person name="Jiang H."/>
            <person name="Liu Y."/>
            <person name="Petrosino J.F."/>
            <person name="Yerrapragada S."/>
            <person name="Fox G.E."/>
            <person name="Kinder Haake S."/>
            <person name="Weinstock G.M."/>
            <person name="Highlander S.K."/>
        </authorList>
    </citation>
    <scope>NUCLEOTIDE SEQUENCE [LARGE SCALE GENOMIC DNA]</scope>
    <source>
        <strain evidence="1">ATCC 10953</strain>
    </source>
</reference>
<gene>
    <name evidence="1" type="ORF">FNP_1690</name>
</gene>
<dbReference type="RefSeq" id="WP_005898271.1">
    <property type="nucleotide sequence ID" value="NZ_CM000440.1"/>
</dbReference>
<dbReference type="AlphaFoldDB" id="A5TX38"/>
<organism evidence="1">
    <name type="scientific">Fusobacterium polymorphum ATCC 10953</name>
    <dbReference type="NCBI Taxonomy" id="393480"/>
    <lineage>
        <taxon>Bacteria</taxon>
        <taxon>Fusobacteriati</taxon>
        <taxon>Fusobacteriota</taxon>
        <taxon>Fusobacteriia</taxon>
        <taxon>Fusobacteriales</taxon>
        <taxon>Fusobacteriaceae</taxon>
        <taxon>Fusobacterium</taxon>
    </lineage>
</organism>
<evidence type="ECO:0008006" key="2">
    <source>
        <dbReference type="Google" id="ProtNLM"/>
    </source>
</evidence>
<accession>A5TX38</accession>
<dbReference type="InterPro" id="IPR008767">
    <property type="entry name" value="Phage_SPP1_head-tail_adaptor"/>
</dbReference>
<reference evidence="1" key="1">
    <citation type="submission" date="2006-07" db="EMBL/GenBank/DDBJ databases">
        <authorList>
            <person name="Qin X."/>
            <person name="Weinstock G.M."/>
        </authorList>
    </citation>
    <scope>NUCLEOTIDE SEQUENCE [LARGE SCALE GENOMIC DNA]</scope>
    <source>
        <strain evidence="1">ATCC 10953</strain>
    </source>
</reference>
<proteinExistence type="predicted"/>
<dbReference type="eggNOG" id="COG5614">
    <property type="taxonomic scope" value="Bacteria"/>
</dbReference>
<name>A5TX38_FUSNP</name>
<dbReference type="Pfam" id="PF05521">
    <property type="entry name" value="Phage_HCP"/>
    <property type="match status" value="1"/>
</dbReference>
<protein>
    <recommendedName>
        <fullName evidence="2">Phage head-tail adapter protein</fullName>
    </recommendedName>
</protein>
<dbReference type="InterPro" id="IPR038666">
    <property type="entry name" value="SSP1_head-tail_sf"/>
</dbReference>
<dbReference type="EMBL" id="CM000440">
    <property type="protein sequence ID" value="EDK89463.1"/>
    <property type="molecule type" value="Genomic_DNA"/>
</dbReference>
<dbReference type="Gene3D" id="2.40.10.270">
    <property type="entry name" value="Bacteriophage SPP1 head-tail adaptor protein"/>
    <property type="match status" value="1"/>
</dbReference>
<dbReference type="GeneID" id="45635631"/>
<sequence>MINITKKLRHLVEVYGMSTTTNSLGENDSTPQLLKKAYCEIIPLNSSVKDGKANTENNQHQFKFTFRIKSIQGIKKDWFFLFEDLKYQVIYFNRDFKDNQFMEVFCIRTEE</sequence>
<dbReference type="Proteomes" id="UP000001921">
    <property type="component" value="Chromosome"/>
</dbReference>